<evidence type="ECO:0000313" key="4">
    <source>
        <dbReference type="Proteomes" id="UP000178996"/>
    </source>
</evidence>
<dbReference type="InterPro" id="IPR010916">
    <property type="entry name" value="TonB_box_CS"/>
</dbReference>
<dbReference type="AlphaFoldDB" id="A0A1G2H4P1"/>
<dbReference type="Pfam" id="PF01471">
    <property type="entry name" value="PG_binding_1"/>
    <property type="match status" value="3"/>
</dbReference>
<feature type="compositionally biased region" description="Pro residues" evidence="1">
    <location>
        <begin position="132"/>
        <end position="146"/>
    </location>
</feature>
<dbReference type="PROSITE" id="PS00430">
    <property type="entry name" value="TONB_DEPENDENT_REC_1"/>
    <property type="match status" value="1"/>
</dbReference>
<feature type="domain" description="Peptidoglycan binding-like" evidence="2">
    <location>
        <begin position="407"/>
        <end position="462"/>
    </location>
</feature>
<dbReference type="EMBL" id="MHOB01000024">
    <property type="protein sequence ID" value="OGZ57454.1"/>
    <property type="molecule type" value="Genomic_DNA"/>
</dbReference>
<evidence type="ECO:0000259" key="2">
    <source>
        <dbReference type="Pfam" id="PF01471"/>
    </source>
</evidence>
<organism evidence="3 4">
    <name type="scientific">Candidatus Ryanbacteria bacterium RIFCSPLOWO2_12_FULL_47_9c</name>
    <dbReference type="NCBI Taxonomy" id="1802131"/>
    <lineage>
        <taxon>Bacteria</taxon>
        <taxon>Candidatus Ryaniibacteriota</taxon>
    </lineage>
</organism>
<feature type="compositionally biased region" description="Low complexity" evidence="1">
    <location>
        <begin position="174"/>
        <end position="184"/>
    </location>
</feature>
<proteinExistence type="predicted"/>
<feature type="domain" description="Peptidoglycan binding-like" evidence="2">
    <location>
        <begin position="203"/>
        <end position="260"/>
    </location>
</feature>
<accession>A0A1G2H4P1</accession>
<feature type="compositionally biased region" description="Low complexity" evidence="1">
    <location>
        <begin position="147"/>
        <end position="166"/>
    </location>
</feature>
<reference evidence="3 4" key="1">
    <citation type="journal article" date="2016" name="Nat. Commun.">
        <title>Thousands of microbial genomes shed light on interconnected biogeochemical processes in an aquifer system.</title>
        <authorList>
            <person name="Anantharaman K."/>
            <person name="Brown C.T."/>
            <person name="Hug L.A."/>
            <person name="Sharon I."/>
            <person name="Castelle C.J."/>
            <person name="Probst A.J."/>
            <person name="Thomas B.C."/>
            <person name="Singh A."/>
            <person name="Wilkins M.J."/>
            <person name="Karaoz U."/>
            <person name="Brodie E.L."/>
            <person name="Williams K.H."/>
            <person name="Hubbard S.S."/>
            <person name="Banfield J.F."/>
        </authorList>
    </citation>
    <scope>NUCLEOTIDE SEQUENCE [LARGE SCALE GENOMIC DNA]</scope>
</reference>
<comment type="caution">
    <text evidence="3">The sequence shown here is derived from an EMBL/GenBank/DDBJ whole genome shotgun (WGS) entry which is preliminary data.</text>
</comment>
<feature type="domain" description="Peptidoglycan binding-like" evidence="2">
    <location>
        <begin position="298"/>
        <end position="355"/>
    </location>
</feature>
<feature type="region of interest" description="Disordered" evidence="1">
    <location>
        <begin position="111"/>
        <end position="190"/>
    </location>
</feature>
<sequence>MINSTYKVIRMLGVALVVFTAGIGVAYAATVSQDVTLQVTAPGGGSTRNVTLKSGSSFDSLTVSGSTMAFTLSGSQSVSLTSSSLDFNNDQNVSSSCGSLTVTASQASTINIETGGNCSGGGGGGGGGYTPYTPPSPPATTTPEPEPSTTESTPSSSSSSSAEPTPSTIPPPSSVSTETTPTTPVQTVSFPIPSTELELGMENDEVTKLQELLASEPEIYPEGRVTGYFGELTRAAIRRFQERHGLPPVGRVGPLTLAKLNEVYGGGVSQTPPPTSASTPALSPTSLFEREMELGAEGDDVTQLQALLAGDSDLYPEGKITGYYGPLTQAAIRRFQERHGLPPVGRVGPLTLQKLTEVYGNVTLPPAPQVTEPTTQAPLPLPPVTYSQSGSVPIPTAELDLGMESIEVAKLQVLLAKDSSIYPGGSVTGYFGADTFEAVKRFQARYGLPTVGRVGSATLAKLKEVFDSE</sequence>
<dbReference type="Proteomes" id="UP000178996">
    <property type="component" value="Unassembled WGS sequence"/>
</dbReference>
<dbReference type="SUPFAM" id="SSF47090">
    <property type="entry name" value="PGBD-like"/>
    <property type="match status" value="3"/>
</dbReference>
<dbReference type="InterPro" id="IPR036366">
    <property type="entry name" value="PGBDSf"/>
</dbReference>
<name>A0A1G2H4P1_9BACT</name>
<feature type="compositionally biased region" description="Gly residues" evidence="1">
    <location>
        <begin position="117"/>
        <end position="129"/>
    </location>
</feature>
<gene>
    <name evidence="3" type="ORF">A3G60_00435</name>
</gene>
<dbReference type="InterPro" id="IPR002477">
    <property type="entry name" value="Peptidoglycan-bd-like"/>
</dbReference>
<evidence type="ECO:0000256" key="1">
    <source>
        <dbReference type="SAM" id="MobiDB-lite"/>
    </source>
</evidence>
<protein>
    <recommendedName>
        <fullName evidence="2">Peptidoglycan binding-like domain-containing protein</fullName>
    </recommendedName>
</protein>
<dbReference type="InterPro" id="IPR036365">
    <property type="entry name" value="PGBD-like_sf"/>
</dbReference>
<evidence type="ECO:0000313" key="3">
    <source>
        <dbReference type="EMBL" id="OGZ57454.1"/>
    </source>
</evidence>
<dbReference type="Gene3D" id="1.10.101.10">
    <property type="entry name" value="PGBD-like superfamily/PGBD"/>
    <property type="match status" value="3"/>
</dbReference>